<dbReference type="InterPro" id="IPR006680">
    <property type="entry name" value="Amidohydro-rel"/>
</dbReference>
<accession>A0A0B1Q024</accession>
<dbReference type="RefSeq" id="WP_039195190.1">
    <property type="nucleotide sequence ID" value="NZ_JRFJ01000005.1"/>
</dbReference>
<reference evidence="3 4" key="1">
    <citation type="submission" date="2014-09" db="EMBL/GenBank/DDBJ databases">
        <title>Isolation and characterization of Aurantimonas altamirensis ON-56566 from clinical sample following a dog bite.</title>
        <authorList>
            <person name="Eshaghi A."/>
            <person name="Li A."/>
            <person name="Shahinas D."/>
            <person name="Bahn P."/>
            <person name="Kus J.V."/>
            <person name="Patel S.N."/>
        </authorList>
    </citation>
    <scope>NUCLEOTIDE SEQUENCE [LARGE SCALE GENOMIC DNA]</scope>
    <source>
        <strain evidence="3 4">ON-56566</strain>
    </source>
</reference>
<gene>
    <name evidence="3" type="ORF">LA66_17315</name>
</gene>
<evidence type="ECO:0000259" key="2">
    <source>
        <dbReference type="Pfam" id="PF04909"/>
    </source>
</evidence>
<comment type="similarity">
    <text evidence="1">Belongs to the metallo-dependent hydrolases superfamily.</text>
</comment>
<dbReference type="OrthoDB" id="9787654at2"/>
<protein>
    <submittedName>
        <fullName evidence="3">Amidohydrolase</fullName>
    </submittedName>
</protein>
<dbReference type="AlphaFoldDB" id="A0A0B1Q024"/>
<name>A0A0B1Q024_9HYPH</name>
<dbReference type="GO" id="GO:0016787">
    <property type="term" value="F:hydrolase activity"/>
    <property type="evidence" value="ECO:0007669"/>
    <property type="project" value="UniProtKB-KW"/>
</dbReference>
<evidence type="ECO:0000313" key="3">
    <source>
        <dbReference type="EMBL" id="KHJ53679.1"/>
    </source>
</evidence>
<sequence length="275" mass="29807">MRIDAHQHFWAIADRSGQWPPPNLTAIHRDVMPADLKPLLASAGIDGTVLVQSLPSLADTRWLLEVADSEPFVLGVVGWVDMKAPDAAITIAEIARHPKLKGLRPMLQDLPDAEWIDDPALDPSVAAMLAAGLVFDALVKPEHLAPLTRFARRHPDLPIVIDHCAKPDIAGGDLSHWRRGMEGLAAMPQVCCKLSGIVTEAGSPPDMDGVGRVAEVVLQAFGPDRVIFGSDWPVIELAGQYADWTEFAEACALSTLGRSAIDKVFGDNARRVYRL</sequence>
<dbReference type="STRING" id="370622.LA66_17315"/>
<comment type="caution">
    <text evidence="3">The sequence shown here is derived from an EMBL/GenBank/DDBJ whole genome shotgun (WGS) entry which is preliminary data.</text>
</comment>
<feature type="domain" description="Amidohydrolase-related" evidence="2">
    <location>
        <begin position="3"/>
        <end position="275"/>
    </location>
</feature>
<dbReference type="InterPro" id="IPR052350">
    <property type="entry name" value="Metallo-dep_Lactonases"/>
</dbReference>
<dbReference type="SUPFAM" id="SSF51556">
    <property type="entry name" value="Metallo-dependent hydrolases"/>
    <property type="match status" value="1"/>
</dbReference>
<dbReference type="PANTHER" id="PTHR43569:SF2">
    <property type="entry name" value="AMIDOHYDROLASE-RELATED DOMAIN-CONTAINING PROTEIN"/>
    <property type="match status" value="1"/>
</dbReference>
<proteinExistence type="inferred from homology"/>
<dbReference type="Gene3D" id="3.20.20.140">
    <property type="entry name" value="Metal-dependent hydrolases"/>
    <property type="match status" value="1"/>
</dbReference>
<dbReference type="EMBL" id="JRFJ01000005">
    <property type="protein sequence ID" value="KHJ53679.1"/>
    <property type="molecule type" value="Genomic_DNA"/>
</dbReference>
<evidence type="ECO:0000256" key="1">
    <source>
        <dbReference type="ARBA" id="ARBA00038310"/>
    </source>
</evidence>
<keyword evidence="3" id="KW-0378">Hydrolase</keyword>
<dbReference type="PANTHER" id="PTHR43569">
    <property type="entry name" value="AMIDOHYDROLASE"/>
    <property type="match status" value="1"/>
</dbReference>
<organism evidence="3 4">
    <name type="scientific">Aureimonas altamirensis</name>
    <dbReference type="NCBI Taxonomy" id="370622"/>
    <lineage>
        <taxon>Bacteria</taxon>
        <taxon>Pseudomonadati</taxon>
        <taxon>Pseudomonadota</taxon>
        <taxon>Alphaproteobacteria</taxon>
        <taxon>Hyphomicrobiales</taxon>
        <taxon>Aurantimonadaceae</taxon>
        <taxon>Aureimonas</taxon>
    </lineage>
</organism>
<dbReference type="Pfam" id="PF04909">
    <property type="entry name" value="Amidohydro_2"/>
    <property type="match status" value="1"/>
</dbReference>
<dbReference type="InterPro" id="IPR032466">
    <property type="entry name" value="Metal_Hydrolase"/>
</dbReference>
<dbReference type="Proteomes" id="UP000030826">
    <property type="component" value="Unassembled WGS sequence"/>
</dbReference>
<evidence type="ECO:0000313" key="4">
    <source>
        <dbReference type="Proteomes" id="UP000030826"/>
    </source>
</evidence>